<dbReference type="InterPro" id="IPR014008">
    <property type="entry name" value="Cbl_synth_MTase_CbiT"/>
</dbReference>
<evidence type="ECO:0000256" key="5">
    <source>
        <dbReference type="ARBA" id="ARBA00022691"/>
    </source>
</evidence>
<evidence type="ECO:0000256" key="4">
    <source>
        <dbReference type="ARBA" id="ARBA00022679"/>
    </source>
</evidence>
<dbReference type="Pfam" id="PF00590">
    <property type="entry name" value="TP_methylase"/>
    <property type="match status" value="1"/>
</dbReference>
<dbReference type="InterPro" id="IPR014776">
    <property type="entry name" value="4pyrrole_Mease_sub2"/>
</dbReference>
<dbReference type="UniPathway" id="UPA00148"/>
<gene>
    <name evidence="7" type="ORF">BECKTUN1418D_GA0071000_101918</name>
</gene>
<dbReference type="InterPro" id="IPR029063">
    <property type="entry name" value="SAM-dependent_MTases_sf"/>
</dbReference>
<keyword evidence="5" id="KW-0949">S-adenosyl-L-methionine</keyword>
<protein>
    <submittedName>
        <fullName evidence="7">Precorrin-6Y C5,15-methyltransferase (Decarboxylating)</fullName>
    </submittedName>
</protein>
<evidence type="ECO:0000313" key="7">
    <source>
        <dbReference type="EMBL" id="VFK54102.1"/>
    </source>
</evidence>
<sequence>MTEPCHVIGLLDDGAAGLAPSMLAVLAAADLVIGTGRTLALLAPSLSAQAQRRDLTSSLMQVPEWIESARQAGQRVVVLATGDPLCHGIGRFLVNRLGSVALAFHPAPSTLQIACARLGLAWQGMRILSVHREHIDDWQPDAGPEHGFAPLLRACQDESLVGLFTSPENGPERVARSLMMAGLGEAYRMIVAERLLLPEERLSGPMPVSEAANRTFAVPNVVLLQRTVPPADGPLFGLPDEWYLQRRLERGLISAREVRAVALAHLALGRQEILWDIGAGSGAVGLEAARLCRHVMAVEKNAEDAAIVRRNRARMAVVNHTLLEAKAPEGLAQWSDPDAVFIGGSGGNLAELIERCLSRLNAGGRLVATFVTLENLATALASLEQWGGDWEVNQIQATRSKPLLGLHRMRAENPVWIVCARKERI</sequence>
<dbReference type="CDD" id="cd02440">
    <property type="entry name" value="AdoMet_MTases"/>
    <property type="match status" value="1"/>
</dbReference>
<dbReference type="NCBIfam" id="TIGR02469">
    <property type="entry name" value="CbiT"/>
    <property type="match status" value="1"/>
</dbReference>
<name>A0A450ZJY5_9GAMM</name>
<dbReference type="Gene3D" id="3.30.950.10">
    <property type="entry name" value="Methyltransferase, Cobalt-precorrin-4 Transmethylase, Domain 2"/>
    <property type="match status" value="1"/>
</dbReference>
<dbReference type="GO" id="GO:0008276">
    <property type="term" value="F:protein methyltransferase activity"/>
    <property type="evidence" value="ECO:0007669"/>
    <property type="project" value="InterPro"/>
</dbReference>
<dbReference type="InterPro" id="IPR014777">
    <property type="entry name" value="4pyrrole_Mease_sub1"/>
</dbReference>
<dbReference type="PANTHER" id="PTHR43182">
    <property type="entry name" value="COBALT-PRECORRIN-6B C(15)-METHYLTRANSFERASE (DECARBOXYLATING)"/>
    <property type="match status" value="1"/>
</dbReference>
<comment type="pathway">
    <text evidence="1">Cofactor biosynthesis; adenosylcobalamin biosynthesis.</text>
</comment>
<evidence type="ECO:0000256" key="3">
    <source>
        <dbReference type="ARBA" id="ARBA00022603"/>
    </source>
</evidence>
<keyword evidence="2" id="KW-0169">Cobalamin biosynthesis</keyword>
<dbReference type="InterPro" id="IPR000878">
    <property type="entry name" value="4pyrrol_Mease"/>
</dbReference>
<dbReference type="Pfam" id="PF03602">
    <property type="entry name" value="Cons_hypoth95"/>
    <property type="match status" value="1"/>
</dbReference>
<dbReference type="GO" id="GO:0032259">
    <property type="term" value="P:methylation"/>
    <property type="evidence" value="ECO:0007669"/>
    <property type="project" value="UniProtKB-KW"/>
</dbReference>
<evidence type="ECO:0000256" key="2">
    <source>
        <dbReference type="ARBA" id="ARBA00022573"/>
    </source>
</evidence>
<keyword evidence="3 7" id="KW-0489">Methyltransferase</keyword>
<dbReference type="SUPFAM" id="SSF53335">
    <property type="entry name" value="S-adenosyl-L-methionine-dependent methyltransferases"/>
    <property type="match status" value="1"/>
</dbReference>
<dbReference type="PIRSF" id="PIRSF036428">
    <property type="entry name" value="CobL"/>
    <property type="match status" value="1"/>
</dbReference>
<dbReference type="NCBIfam" id="TIGR02467">
    <property type="entry name" value="CbiE"/>
    <property type="match status" value="1"/>
</dbReference>
<dbReference type="AlphaFoldDB" id="A0A450ZJY5"/>
<accession>A0A450ZJY5</accession>
<dbReference type="Gene3D" id="3.40.50.150">
    <property type="entry name" value="Vaccinia Virus protein VP39"/>
    <property type="match status" value="1"/>
</dbReference>
<organism evidence="7">
    <name type="scientific">Candidatus Kentrum sp. TUN</name>
    <dbReference type="NCBI Taxonomy" id="2126343"/>
    <lineage>
        <taxon>Bacteria</taxon>
        <taxon>Pseudomonadati</taxon>
        <taxon>Pseudomonadota</taxon>
        <taxon>Gammaproteobacteria</taxon>
        <taxon>Candidatus Kentrum</taxon>
    </lineage>
</organism>
<reference evidence="7" key="1">
    <citation type="submission" date="2019-02" db="EMBL/GenBank/DDBJ databases">
        <authorList>
            <person name="Gruber-Vodicka R. H."/>
            <person name="Seah K. B. B."/>
        </authorList>
    </citation>
    <scope>NUCLEOTIDE SEQUENCE</scope>
    <source>
        <strain evidence="7">BECK_BY1</strain>
    </source>
</reference>
<dbReference type="EMBL" id="CAADFX010000019">
    <property type="protein sequence ID" value="VFK54102.1"/>
    <property type="molecule type" value="Genomic_DNA"/>
</dbReference>
<dbReference type="SUPFAM" id="SSF53790">
    <property type="entry name" value="Tetrapyrrole methylase"/>
    <property type="match status" value="1"/>
</dbReference>
<evidence type="ECO:0000256" key="1">
    <source>
        <dbReference type="ARBA" id="ARBA00004953"/>
    </source>
</evidence>
<dbReference type="PANTHER" id="PTHR43182:SF1">
    <property type="entry name" value="COBALT-PRECORRIN-7 C(5)-METHYLTRANSFERASE"/>
    <property type="match status" value="1"/>
</dbReference>
<evidence type="ECO:0000259" key="6">
    <source>
        <dbReference type="Pfam" id="PF00590"/>
    </source>
</evidence>
<dbReference type="InterPro" id="IPR006365">
    <property type="entry name" value="Cbl_synth_CobL"/>
</dbReference>
<keyword evidence="4 7" id="KW-0808">Transferase</keyword>
<dbReference type="GO" id="GO:0009236">
    <property type="term" value="P:cobalamin biosynthetic process"/>
    <property type="evidence" value="ECO:0007669"/>
    <property type="project" value="UniProtKB-UniPathway"/>
</dbReference>
<feature type="domain" description="Tetrapyrrole methylase" evidence="6">
    <location>
        <begin position="6"/>
        <end position="202"/>
    </location>
</feature>
<proteinExistence type="predicted"/>
<dbReference type="CDD" id="cd11644">
    <property type="entry name" value="Precorrin-6Y-MT"/>
    <property type="match status" value="1"/>
</dbReference>
<dbReference type="InterPro" id="IPR035996">
    <property type="entry name" value="4pyrrol_Methylase_sf"/>
</dbReference>
<dbReference type="InterPro" id="IPR050714">
    <property type="entry name" value="Cobalamin_biosynth_MTase"/>
</dbReference>
<dbReference type="InterPro" id="IPR012818">
    <property type="entry name" value="CbiE"/>
</dbReference>
<dbReference type="Gene3D" id="3.40.1010.10">
    <property type="entry name" value="Cobalt-precorrin-4 Transmethylase, Domain 1"/>
    <property type="match status" value="1"/>
</dbReference>